<keyword evidence="2" id="KW-1185">Reference proteome</keyword>
<sequence>MKIKHVEIRGRSNFDRYHARIFRKPCLMELVSQEYALRCCNRWSKTWCGIQASSTINWDPVTNWEQGEATRIMARETPKQMIKISKGSCART</sequence>
<gene>
    <name evidence="1" type="ORF">RRG08_009257</name>
</gene>
<comment type="caution">
    <text evidence="1">The sequence shown here is derived from an EMBL/GenBank/DDBJ whole genome shotgun (WGS) entry which is preliminary data.</text>
</comment>
<reference evidence="1" key="1">
    <citation type="journal article" date="2023" name="G3 (Bethesda)">
        <title>A reference genome for the long-term kleptoplast-retaining sea slug Elysia crispata morphotype clarki.</title>
        <authorList>
            <person name="Eastman K.E."/>
            <person name="Pendleton A.L."/>
            <person name="Shaikh M.A."/>
            <person name="Suttiyut T."/>
            <person name="Ogas R."/>
            <person name="Tomko P."/>
            <person name="Gavelis G."/>
            <person name="Widhalm J.R."/>
            <person name="Wisecaver J.H."/>
        </authorList>
    </citation>
    <scope>NUCLEOTIDE SEQUENCE</scope>
    <source>
        <strain evidence="1">ECLA1</strain>
    </source>
</reference>
<evidence type="ECO:0000313" key="1">
    <source>
        <dbReference type="EMBL" id="KAK3796480.1"/>
    </source>
</evidence>
<name>A0AAE1AZG3_9GAST</name>
<evidence type="ECO:0000313" key="2">
    <source>
        <dbReference type="Proteomes" id="UP001283361"/>
    </source>
</evidence>
<protein>
    <submittedName>
        <fullName evidence="1">Uncharacterized protein</fullName>
    </submittedName>
</protein>
<proteinExistence type="predicted"/>
<accession>A0AAE1AZG3</accession>
<dbReference type="EMBL" id="JAWDGP010000881">
    <property type="protein sequence ID" value="KAK3796480.1"/>
    <property type="molecule type" value="Genomic_DNA"/>
</dbReference>
<organism evidence="1 2">
    <name type="scientific">Elysia crispata</name>
    <name type="common">lettuce slug</name>
    <dbReference type="NCBI Taxonomy" id="231223"/>
    <lineage>
        <taxon>Eukaryota</taxon>
        <taxon>Metazoa</taxon>
        <taxon>Spiralia</taxon>
        <taxon>Lophotrochozoa</taxon>
        <taxon>Mollusca</taxon>
        <taxon>Gastropoda</taxon>
        <taxon>Heterobranchia</taxon>
        <taxon>Euthyneura</taxon>
        <taxon>Panpulmonata</taxon>
        <taxon>Sacoglossa</taxon>
        <taxon>Placobranchoidea</taxon>
        <taxon>Plakobranchidae</taxon>
        <taxon>Elysia</taxon>
    </lineage>
</organism>
<dbReference type="AlphaFoldDB" id="A0AAE1AZG3"/>
<dbReference type="Proteomes" id="UP001283361">
    <property type="component" value="Unassembled WGS sequence"/>
</dbReference>